<proteinExistence type="predicted"/>
<accession>A0ABU0J406</accession>
<keyword evidence="4" id="KW-1185">Reference proteome</keyword>
<keyword evidence="1" id="KW-1133">Transmembrane helix</keyword>
<name>A0ABU0J406_9HYPH</name>
<feature type="domain" description="DUF112" evidence="2">
    <location>
        <begin position="16"/>
        <end position="432"/>
    </location>
</feature>
<sequence>MEALLATLFTTPIVPAAVAGVIWGVLGGALPGISPSITMALLLPFTYGMDPSAAVVLLGSTYYGAEYGGSIPAILIRTPGTNSAAATLLDGYAMNQQGRAGEALGISLFSGVVGGIVGLMMLVLLTKPLSQVALAFQPSSYFALGMLGLSVIASLSGDSLIKGLMAGVMGLMVASIGTDPVTGMNRFTFDSPELLSGIPPILVMVGLYAVAELMTKSGESQWAKADRAQARVVFPSPSMWRRIAPAQLIGSIVGLIEGVTPGAGGTVASFLAYNEARRWSSRKEEFGHGSPEGIAAPEAANTATSKTALIPMLSLGIPGSNSAAVLLGGFLIQGLIPGPMLFVQHGEVVTDLYLGLAVSVFALIPVGYLIMPPCIWLVNRPQPYLMAFIFALVLSGVYAIENSLFQVGLTLAFGAVGFAMRYLRMPVLPMVLGVVLGFMVESNFRRALVLSDGDVTVFLSDPISAGLLIVAAGFLISALVRHWKDGRSHTAREAHP</sequence>
<feature type="transmembrane region" description="Helical" evidence="1">
    <location>
        <begin position="132"/>
        <end position="153"/>
    </location>
</feature>
<comment type="caution">
    <text evidence="3">The sequence shown here is derived from an EMBL/GenBank/DDBJ whole genome shotgun (WGS) entry which is preliminary data.</text>
</comment>
<feature type="transmembrane region" description="Helical" evidence="1">
    <location>
        <begin position="352"/>
        <end position="371"/>
    </location>
</feature>
<feature type="transmembrane region" description="Helical" evidence="1">
    <location>
        <begin position="430"/>
        <end position="450"/>
    </location>
</feature>
<evidence type="ECO:0000313" key="3">
    <source>
        <dbReference type="EMBL" id="MDQ0468964.1"/>
    </source>
</evidence>
<feature type="transmembrane region" description="Helical" evidence="1">
    <location>
        <begin position="103"/>
        <end position="126"/>
    </location>
</feature>
<feature type="transmembrane region" description="Helical" evidence="1">
    <location>
        <begin position="462"/>
        <end position="480"/>
    </location>
</feature>
<dbReference type="InterPro" id="IPR002823">
    <property type="entry name" value="DUF112_TM"/>
</dbReference>
<dbReference type="Pfam" id="PF01970">
    <property type="entry name" value="TctA"/>
    <property type="match status" value="1"/>
</dbReference>
<protein>
    <submittedName>
        <fullName evidence="3">Tricarboxylic transport membrane protein</fullName>
    </submittedName>
</protein>
<organism evidence="3 4">
    <name type="scientific">Labrys wisconsinensis</name>
    <dbReference type="NCBI Taxonomy" id="425677"/>
    <lineage>
        <taxon>Bacteria</taxon>
        <taxon>Pseudomonadati</taxon>
        <taxon>Pseudomonadota</taxon>
        <taxon>Alphaproteobacteria</taxon>
        <taxon>Hyphomicrobiales</taxon>
        <taxon>Xanthobacteraceae</taxon>
        <taxon>Labrys</taxon>
    </lineage>
</organism>
<keyword evidence="1" id="KW-0472">Membrane</keyword>
<dbReference type="PANTHER" id="PTHR35342:SF5">
    <property type="entry name" value="TRICARBOXYLIC TRANSPORT PROTEIN"/>
    <property type="match status" value="1"/>
</dbReference>
<keyword evidence="1" id="KW-0812">Transmembrane</keyword>
<feature type="transmembrane region" description="Helical" evidence="1">
    <location>
        <begin position="160"/>
        <end position="177"/>
    </location>
</feature>
<feature type="transmembrane region" description="Helical" evidence="1">
    <location>
        <begin position="309"/>
        <end position="332"/>
    </location>
</feature>
<dbReference type="EMBL" id="JAUSVX010000002">
    <property type="protein sequence ID" value="MDQ0468964.1"/>
    <property type="molecule type" value="Genomic_DNA"/>
</dbReference>
<evidence type="ECO:0000256" key="1">
    <source>
        <dbReference type="SAM" id="Phobius"/>
    </source>
</evidence>
<evidence type="ECO:0000259" key="2">
    <source>
        <dbReference type="Pfam" id="PF01970"/>
    </source>
</evidence>
<dbReference type="PANTHER" id="PTHR35342">
    <property type="entry name" value="TRICARBOXYLIC TRANSPORT PROTEIN"/>
    <property type="match status" value="1"/>
</dbReference>
<reference evidence="3 4" key="1">
    <citation type="submission" date="2023-07" db="EMBL/GenBank/DDBJ databases">
        <title>Genomic Encyclopedia of Type Strains, Phase IV (KMG-IV): sequencing the most valuable type-strain genomes for metagenomic binning, comparative biology and taxonomic classification.</title>
        <authorList>
            <person name="Goeker M."/>
        </authorList>
    </citation>
    <scope>NUCLEOTIDE SEQUENCE [LARGE SCALE GENOMIC DNA]</scope>
    <source>
        <strain evidence="3 4">DSM 19619</strain>
    </source>
</reference>
<evidence type="ECO:0000313" key="4">
    <source>
        <dbReference type="Proteomes" id="UP001242480"/>
    </source>
</evidence>
<feature type="transmembrane region" description="Helical" evidence="1">
    <location>
        <begin position="383"/>
        <end position="400"/>
    </location>
</feature>
<feature type="transmembrane region" description="Helical" evidence="1">
    <location>
        <begin position="197"/>
        <end position="214"/>
    </location>
</feature>
<dbReference type="RefSeq" id="WP_307270869.1">
    <property type="nucleotide sequence ID" value="NZ_JAUSVX010000002.1"/>
</dbReference>
<gene>
    <name evidence="3" type="ORF">QO011_001964</name>
</gene>
<dbReference type="Proteomes" id="UP001242480">
    <property type="component" value="Unassembled WGS sequence"/>
</dbReference>